<dbReference type="AlphaFoldDB" id="A0A147AQ00"/>
<feature type="transmembrane region" description="Helical" evidence="5">
    <location>
        <begin position="110"/>
        <end position="130"/>
    </location>
</feature>
<evidence type="ECO:0000313" key="6">
    <source>
        <dbReference type="EMBL" id="JAR80654.1"/>
    </source>
</evidence>
<keyword evidence="8" id="KW-1185">Reference proteome</keyword>
<accession>A0A147AQ00</accession>
<evidence type="ECO:0000313" key="7">
    <source>
        <dbReference type="Ensembl" id="ENSFHEP00000006185.1"/>
    </source>
</evidence>
<organism evidence="6">
    <name type="scientific">Fundulus heteroclitus</name>
    <name type="common">Killifish</name>
    <name type="synonym">Mummichog</name>
    <dbReference type="NCBI Taxonomy" id="8078"/>
    <lineage>
        <taxon>Eukaryota</taxon>
        <taxon>Metazoa</taxon>
        <taxon>Chordata</taxon>
        <taxon>Craniata</taxon>
        <taxon>Vertebrata</taxon>
        <taxon>Euteleostomi</taxon>
        <taxon>Actinopterygii</taxon>
        <taxon>Neopterygii</taxon>
        <taxon>Teleostei</taxon>
        <taxon>Neoteleostei</taxon>
        <taxon>Acanthomorphata</taxon>
        <taxon>Ovalentaria</taxon>
        <taxon>Atherinomorphae</taxon>
        <taxon>Cyprinodontiformes</taxon>
        <taxon>Fundulidae</taxon>
        <taxon>Fundulus</taxon>
    </lineage>
</organism>
<feature type="transmembrane region" description="Helical" evidence="5">
    <location>
        <begin position="6"/>
        <end position="26"/>
    </location>
</feature>
<dbReference type="EMBL" id="GCES01005669">
    <property type="protein sequence ID" value="JAR80654.1"/>
    <property type="molecule type" value="Transcribed_RNA"/>
</dbReference>
<feature type="transmembrane region" description="Helical" evidence="5">
    <location>
        <begin position="220"/>
        <end position="244"/>
    </location>
</feature>
<dbReference type="InterPro" id="IPR007237">
    <property type="entry name" value="CD20-like"/>
</dbReference>
<sequence length="268" mass="30510">MFSIRVNAFLWLYFTVLCALGVWFPFPTTSLFPAFRIIPYCLKITYPWHGKLLFFSPHSLTRLCNSTAMEEIESTTGERTGEDEDQKTSNILLMSSKPLHRFVQKQPRTLGIVVLMFGCAEVMMGFVLAFDSSDYPPNSFKLYVPLWQGILFFTCGVLSIYTELHPSKKMVTTCLALYVVSMLGIIVSFGIRISIIMHYSFVRNWRGRNGYDVQVACVEYILFGSSLCVFAFLIFLSTIARLALKSTKTQHVIVQHIVMRPQSEATAN</sequence>
<dbReference type="Pfam" id="PF04103">
    <property type="entry name" value="CD20"/>
    <property type="match status" value="1"/>
</dbReference>
<reference evidence="6" key="1">
    <citation type="submission" date="2015-01" db="EMBL/GenBank/DDBJ databases">
        <title>EvidentialGene: Evidence-directed Construction of Complete mRNA Transcriptomes without Genomes.</title>
        <authorList>
            <person name="Gilbert D.G."/>
        </authorList>
    </citation>
    <scope>NUCLEOTIDE SEQUENCE</scope>
</reference>
<dbReference type="Ensembl" id="ENSFHET00000005933.1">
    <property type="protein sequence ID" value="ENSFHEP00000006185.1"/>
    <property type="gene ID" value="ENSFHEG00000007199.1"/>
</dbReference>
<protein>
    <submittedName>
        <fullName evidence="7">Membrane spanning 4-domains A1</fullName>
    </submittedName>
    <submittedName>
        <fullName evidence="6">Membrane-spanning 4-domains, subfamily A, member 17A.1</fullName>
    </submittedName>
</protein>
<dbReference type="GO" id="GO:0016020">
    <property type="term" value="C:membrane"/>
    <property type="evidence" value="ECO:0007669"/>
    <property type="project" value="UniProtKB-SubCell"/>
</dbReference>
<evidence type="ECO:0000313" key="8">
    <source>
        <dbReference type="Proteomes" id="UP000265000"/>
    </source>
</evidence>
<proteinExistence type="predicted"/>
<keyword evidence="3 5" id="KW-1133">Transmembrane helix</keyword>
<dbReference type="GeneTree" id="ENSGT00510000052164"/>
<feature type="transmembrane region" description="Helical" evidence="5">
    <location>
        <begin position="174"/>
        <end position="200"/>
    </location>
</feature>
<reference evidence="7" key="2">
    <citation type="submission" date="2025-05" db="UniProtKB">
        <authorList>
            <consortium name="Ensembl"/>
        </authorList>
    </citation>
    <scope>IDENTIFICATION</scope>
</reference>
<name>A0A147AQ00_FUNHE</name>
<feature type="transmembrane region" description="Helical" evidence="5">
    <location>
        <begin position="142"/>
        <end position="162"/>
    </location>
</feature>
<evidence type="ECO:0000256" key="4">
    <source>
        <dbReference type="ARBA" id="ARBA00023136"/>
    </source>
</evidence>
<keyword evidence="4 5" id="KW-0472">Membrane</keyword>
<evidence type="ECO:0000256" key="1">
    <source>
        <dbReference type="ARBA" id="ARBA00004141"/>
    </source>
</evidence>
<evidence type="ECO:0000256" key="3">
    <source>
        <dbReference type="ARBA" id="ARBA00022989"/>
    </source>
</evidence>
<keyword evidence="2 5" id="KW-0812">Transmembrane</keyword>
<comment type="subcellular location">
    <subcellularLocation>
        <location evidence="1">Membrane</location>
        <topology evidence="1">Multi-pass membrane protein</topology>
    </subcellularLocation>
</comment>
<dbReference type="Proteomes" id="UP000265000">
    <property type="component" value="Unplaced"/>
</dbReference>
<evidence type="ECO:0000256" key="5">
    <source>
        <dbReference type="SAM" id="Phobius"/>
    </source>
</evidence>
<evidence type="ECO:0000256" key="2">
    <source>
        <dbReference type="ARBA" id="ARBA00022692"/>
    </source>
</evidence>